<gene>
    <name evidence="1" type="ORF">J2S00_000682</name>
</gene>
<evidence type="ECO:0000313" key="2">
    <source>
        <dbReference type="Proteomes" id="UP001232445"/>
    </source>
</evidence>
<protein>
    <submittedName>
        <fullName evidence="1">Uncharacterized protein</fullName>
    </submittedName>
</protein>
<organism evidence="1 2">
    <name type="scientific">Caldalkalibacillus uzonensis</name>
    <dbReference type="NCBI Taxonomy" id="353224"/>
    <lineage>
        <taxon>Bacteria</taxon>
        <taxon>Bacillati</taxon>
        <taxon>Bacillota</taxon>
        <taxon>Bacilli</taxon>
        <taxon>Bacillales</taxon>
        <taxon>Bacillaceae</taxon>
        <taxon>Caldalkalibacillus</taxon>
    </lineage>
</organism>
<dbReference type="Proteomes" id="UP001232445">
    <property type="component" value="Unassembled WGS sequence"/>
</dbReference>
<dbReference type="RefSeq" id="WP_307335397.1">
    <property type="nucleotide sequence ID" value="NZ_JAUSUQ010000002.1"/>
</dbReference>
<name>A0ABU0CNA4_9BACI</name>
<keyword evidence="2" id="KW-1185">Reference proteome</keyword>
<reference evidence="1 2" key="1">
    <citation type="submission" date="2023-07" db="EMBL/GenBank/DDBJ databases">
        <title>Genomic Encyclopedia of Type Strains, Phase IV (KMG-IV): sequencing the most valuable type-strain genomes for metagenomic binning, comparative biology and taxonomic classification.</title>
        <authorList>
            <person name="Goeker M."/>
        </authorList>
    </citation>
    <scope>NUCLEOTIDE SEQUENCE [LARGE SCALE GENOMIC DNA]</scope>
    <source>
        <strain evidence="1 2">DSM 17740</strain>
    </source>
</reference>
<proteinExistence type="predicted"/>
<sequence length="67" mass="8130">MLEELSNRILGFMPERSVLWSALGTFLISVTVQYTTKWLKNKAILPWMREDNLKRREEIIQEFHEHR</sequence>
<comment type="caution">
    <text evidence="1">The sequence shown here is derived from an EMBL/GenBank/DDBJ whole genome shotgun (WGS) entry which is preliminary data.</text>
</comment>
<dbReference type="EMBL" id="JAUSUQ010000002">
    <property type="protein sequence ID" value="MDQ0337899.1"/>
    <property type="molecule type" value="Genomic_DNA"/>
</dbReference>
<evidence type="ECO:0000313" key="1">
    <source>
        <dbReference type="EMBL" id="MDQ0337899.1"/>
    </source>
</evidence>
<accession>A0ABU0CNA4</accession>